<keyword evidence="1" id="KW-0812">Transmembrane</keyword>
<evidence type="ECO:0000313" key="2">
    <source>
        <dbReference type="EMBL" id="ESL09520.1"/>
    </source>
</evidence>
<reference evidence="2 3" key="1">
    <citation type="submission" date="2013-07" db="EMBL/GenBank/DDBJ databases">
        <authorList>
            <person name="Stoco P.H."/>
            <person name="Wagner G."/>
            <person name="Gerber A."/>
            <person name="Zaha A."/>
            <person name="Thompson C."/>
            <person name="Bartholomeu D.C."/>
            <person name="Luckemeyer D.D."/>
            <person name="Bahia D."/>
            <person name="Loreto E."/>
            <person name="Prestes E.B."/>
            <person name="Lima F.M."/>
            <person name="Rodrigues-Luiz G."/>
            <person name="Vallejo G.A."/>
            <person name="Filho J.F."/>
            <person name="Monteiro K.M."/>
            <person name="Tyler K.M."/>
            <person name="de Almeida L.G."/>
            <person name="Ortiz M.F."/>
            <person name="Siervo M.A."/>
            <person name="de Moraes M.H."/>
            <person name="Cunha O.L."/>
            <person name="Mendonca-Neto R."/>
            <person name="Silva R."/>
            <person name="Teixeira S.M."/>
            <person name="Murta S.M."/>
            <person name="Sincero T.C."/>
            <person name="Mendes T.A."/>
            <person name="Urmenyi T.P."/>
            <person name="Silva V.G."/>
            <person name="da Rocha W.D."/>
            <person name="Andersson B."/>
            <person name="Romanha A.J."/>
            <person name="Steindel M."/>
            <person name="de Vasconcelos A.T."/>
            <person name="Grisard E.C."/>
        </authorList>
    </citation>
    <scope>NUCLEOTIDE SEQUENCE [LARGE SCALE GENOMIC DNA]</scope>
    <source>
        <strain evidence="2 3">SC58</strain>
    </source>
</reference>
<keyword evidence="1" id="KW-0472">Membrane</keyword>
<accession>A0A061J5B3</accession>
<evidence type="ECO:0000256" key="1">
    <source>
        <dbReference type="SAM" id="Phobius"/>
    </source>
</evidence>
<organism evidence="2 3">
    <name type="scientific">Trypanosoma rangeli SC58</name>
    <dbReference type="NCBI Taxonomy" id="429131"/>
    <lineage>
        <taxon>Eukaryota</taxon>
        <taxon>Discoba</taxon>
        <taxon>Euglenozoa</taxon>
        <taxon>Kinetoplastea</taxon>
        <taxon>Metakinetoplastina</taxon>
        <taxon>Trypanosomatida</taxon>
        <taxon>Trypanosomatidae</taxon>
        <taxon>Trypanosoma</taxon>
        <taxon>Herpetosoma</taxon>
    </lineage>
</organism>
<gene>
    <name evidence="2" type="ORF">TRSC58_02757</name>
</gene>
<dbReference type="Proteomes" id="UP000031737">
    <property type="component" value="Unassembled WGS sequence"/>
</dbReference>
<name>A0A061J5B3_TRYRA</name>
<comment type="caution">
    <text evidence="2">The sequence shown here is derived from an EMBL/GenBank/DDBJ whole genome shotgun (WGS) entry which is preliminary data.</text>
</comment>
<keyword evidence="1" id="KW-1133">Transmembrane helix</keyword>
<keyword evidence="3" id="KW-1185">Reference proteome</keyword>
<proteinExistence type="predicted"/>
<sequence length="237" mass="27128">MSHYNTGIENIPSLFDLASALTGFVADFAQVVLGSTQTSFKAAALEDDDLLKYDPTARSWEGTGGLRYRVPLYPIPSERHTRDKTRNIRVLMDNCRRLCVEDELPSTKEEMQFWTAYRFMKYQMYLAPTCIIMPPLYIFWRMFHDRIPRPMRGRTIPITLSLALAEQWADATYPGHQLLSTALKAKTPMGDAARAEWLRLQPIDMPYYIYTAYQFQHFFGNTPAALQFGGDAASLCS</sequence>
<dbReference type="OrthoDB" id="268866at2759"/>
<dbReference type="VEuPathDB" id="TriTrypDB:TRSC58_02757"/>
<protein>
    <submittedName>
        <fullName evidence="2">Uncharacterized protein</fullName>
    </submittedName>
</protein>
<dbReference type="AlphaFoldDB" id="A0A061J5B3"/>
<feature type="transmembrane region" description="Helical" evidence="1">
    <location>
        <begin position="122"/>
        <end position="143"/>
    </location>
</feature>
<evidence type="ECO:0000313" key="3">
    <source>
        <dbReference type="Proteomes" id="UP000031737"/>
    </source>
</evidence>
<dbReference type="EMBL" id="AUPL01002757">
    <property type="protein sequence ID" value="ESL09520.1"/>
    <property type="molecule type" value="Genomic_DNA"/>
</dbReference>